<accession>A0A0R2FY72</accession>
<evidence type="ECO:0000256" key="4">
    <source>
        <dbReference type="SAM" id="Coils"/>
    </source>
</evidence>
<dbReference type="PANTHER" id="PTHR32114">
    <property type="entry name" value="ABC TRANSPORTER ABCH.3"/>
    <property type="match status" value="1"/>
</dbReference>
<feature type="coiled-coil region" evidence="4">
    <location>
        <begin position="240"/>
        <end position="301"/>
    </location>
</feature>
<evidence type="ECO:0000256" key="3">
    <source>
        <dbReference type="ARBA" id="ARBA00013368"/>
    </source>
</evidence>
<proteinExistence type="inferred from homology"/>
<dbReference type="Proteomes" id="UP000051296">
    <property type="component" value="Unassembled WGS sequence"/>
</dbReference>
<dbReference type="STRING" id="1123500.GCA_000420365_00312"/>
<dbReference type="InterPro" id="IPR027417">
    <property type="entry name" value="P-loop_NTPase"/>
</dbReference>
<dbReference type="FunCoup" id="A0A0R2FY72">
    <property type="interactions" value="40"/>
</dbReference>
<name>A0A0R2FY72_9LACO</name>
<dbReference type="GO" id="GO:0006302">
    <property type="term" value="P:double-strand break repair"/>
    <property type="evidence" value="ECO:0007669"/>
    <property type="project" value="InterPro"/>
</dbReference>
<dbReference type="GO" id="GO:0004527">
    <property type="term" value="F:exonuclease activity"/>
    <property type="evidence" value="ECO:0007669"/>
    <property type="project" value="UniProtKB-KW"/>
</dbReference>
<feature type="domain" description="Rad50/SbcC-type AAA" evidence="5">
    <location>
        <begin position="1"/>
        <end position="211"/>
    </location>
</feature>
<keyword evidence="4" id="KW-0175">Coiled coil</keyword>
<dbReference type="InterPro" id="IPR038729">
    <property type="entry name" value="Rad50/SbcC_AAA"/>
</dbReference>
<evidence type="ECO:0000313" key="7">
    <source>
        <dbReference type="Proteomes" id="UP000051296"/>
    </source>
</evidence>
<dbReference type="GO" id="GO:0016887">
    <property type="term" value="F:ATP hydrolysis activity"/>
    <property type="evidence" value="ECO:0007669"/>
    <property type="project" value="InterPro"/>
</dbReference>
<feature type="coiled-coil region" evidence="4">
    <location>
        <begin position="435"/>
        <end position="493"/>
    </location>
</feature>
<dbReference type="EMBL" id="JQAX01000001">
    <property type="protein sequence ID" value="KRN33393.1"/>
    <property type="molecule type" value="Genomic_DNA"/>
</dbReference>
<dbReference type="SUPFAM" id="SSF52540">
    <property type="entry name" value="P-loop containing nucleoside triphosphate hydrolases"/>
    <property type="match status" value="1"/>
</dbReference>
<dbReference type="Gene3D" id="3.40.50.300">
    <property type="entry name" value="P-loop containing nucleotide triphosphate hydrolases"/>
    <property type="match status" value="2"/>
</dbReference>
<feature type="coiled-coil region" evidence="4">
    <location>
        <begin position="328"/>
        <end position="362"/>
    </location>
</feature>
<dbReference type="AlphaFoldDB" id="A0A0R2FY72"/>
<dbReference type="PATRIC" id="fig|1123500.6.peg.189"/>
<keyword evidence="6" id="KW-0378">Hydrolase</keyword>
<organism evidence="6 7">
    <name type="scientific">Weissella halotolerans DSM 20190</name>
    <dbReference type="NCBI Taxonomy" id="1123500"/>
    <lineage>
        <taxon>Bacteria</taxon>
        <taxon>Bacillati</taxon>
        <taxon>Bacillota</taxon>
        <taxon>Bacilli</taxon>
        <taxon>Lactobacillales</taxon>
        <taxon>Lactobacillaceae</taxon>
        <taxon>Weissella</taxon>
    </lineage>
</organism>
<feature type="coiled-coil region" evidence="4">
    <location>
        <begin position="659"/>
        <end position="847"/>
    </location>
</feature>
<protein>
    <recommendedName>
        <fullName evidence="3">Nuclease SbcCD subunit C</fullName>
    </recommendedName>
</protein>
<dbReference type="PANTHER" id="PTHR32114:SF2">
    <property type="entry name" value="ABC TRANSPORTER ABCH.3"/>
    <property type="match status" value="1"/>
</dbReference>
<comment type="similarity">
    <text evidence="1">Belongs to the SMC family. SbcC subfamily.</text>
</comment>
<evidence type="ECO:0000256" key="1">
    <source>
        <dbReference type="ARBA" id="ARBA00006930"/>
    </source>
</evidence>
<gene>
    <name evidence="6" type="ORF">IV68_GL000191</name>
</gene>
<reference evidence="6 7" key="1">
    <citation type="journal article" date="2015" name="Genome Announc.">
        <title>Expanding the biotechnology potential of lactobacilli through comparative genomics of 213 strains and associated genera.</title>
        <authorList>
            <person name="Sun Z."/>
            <person name="Harris H.M."/>
            <person name="McCann A."/>
            <person name="Guo C."/>
            <person name="Argimon S."/>
            <person name="Zhang W."/>
            <person name="Yang X."/>
            <person name="Jeffery I.B."/>
            <person name="Cooney J.C."/>
            <person name="Kagawa T.F."/>
            <person name="Liu W."/>
            <person name="Song Y."/>
            <person name="Salvetti E."/>
            <person name="Wrobel A."/>
            <person name="Rasinkangas P."/>
            <person name="Parkhill J."/>
            <person name="Rea M.C."/>
            <person name="O'Sullivan O."/>
            <person name="Ritari J."/>
            <person name="Douillard F.P."/>
            <person name="Paul Ross R."/>
            <person name="Yang R."/>
            <person name="Briner A.E."/>
            <person name="Felis G.E."/>
            <person name="de Vos W.M."/>
            <person name="Barrangou R."/>
            <person name="Klaenhammer T.R."/>
            <person name="Caufield P.W."/>
            <person name="Cui Y."/>
            <person name="Zhang H."/>
            <person name="O'Toole P.W."/>
        </authorList>
    </citation>
    <scope>NUCLEOTIDE SEQUENCE [LARGE SCALE GENOMIC DNA]</scope>
    <source>
        <strain evidence="6 7">DSM 20190</strain>
    </source>
</reference>
<sequence>MHYFGPYERETVDFTKFQESQLFLIAGPTGAGKTTLFDAMVYCLFGVGTGEREPKAMRSEFAPSDGLTRVDFWFEHQGHYYHLWRSPEQEVLKARPKGPNDTKKQTSQAELAEVDATLTKPLVPLASKQKEVTTTIERLLHLTANQFQKIILLPQNQFREFLAAKSDDKLAILRSLFGSELYLAFTNDLKSQSKHAQQTVVTLTAQRDQLLAQQVWPDGIDIAKVAPSPHEKVQYLARLNQAAKESIQTAELQLAEVKANRKRQEVAFNQAQALEAKFDYIKNQQKQLAILEQDKAKMKGLGRERTKLQWVHNHLTIVSQLEQNEQLLGQVHGQLVEAQQQLKQEQNALASAQAELAVLENDHQTWPKKQARIDLLQGEYLPQAQRLADLQLQINQASKKQAAVQETVTKLTDQAALIDQQQNELTPVLDQAASVTKQTEALEELGQQLRTLKQAASAVDKSAKQVDQAKRQVANQEQLLKQAQQALQAAQLVEGQSLSHRRTAMVAQLQAELRPGEPCPVCGQPYQSEHDQANMVETDTGKLQAAMQEVEDARQATIVASQTVTRYQTELDHAKTSLSKQTDELTNQEATFAKEKDAWQTAYLKAGFNWSEQPQTADDCEQILKGQAASLKVSQEQLGVAQKNATALAEQAQALAQERAVLAEKARGLAEQLAALQKEANSITETQDQLATVEAYQVELDQLKAYLQAAQTKWNQVQDIKTNAQAKVAAKKDQIERLQATCDEHQNAVKAARQELSTELAQTDEVSAADLPALVATVRNTNRLTEVVSQIEQFETQVTTLTREIDQAKDELRGQVKPDLTAMQTQLMELADEIDQKQVQLARDQATWQQREQQYQHLLTVQEKIAQTDEQAQELITLAKVVDGDNPENLRLEPYILRQFMAEVLDYANEHYLGQFSNNRYQFQLSTTSSGRANRNGLDIDVLDQDVGQIRPTSTLSGGESFIAALSIALAMAEVVQLRAGGAQIEALFIDEGFGSLDATTLDQAMEALAQVEASGRLVGVISHVTAMQQQIPQQVKVQKVGNGRSRISYQLA</sequence>
<dbReference type="Pfam" id="PF13476">
    <property type="entry name" value="AAA_23"/>
    <property type="match status" value="1"/>
</dbReference>
<keyword evidence="6" id="KW-0540">Nuclease</keyword>
<comment type="subunit">
    <text evidence="2">Heterodimer of SbcC and SbcD.</text>
</comment>
<dbReference type="InParanoid" id="A0A0R2FY72"/>
<evidence type="ECO:0000256" key="2">
    <source>
        <dbReference type="ARBA" id="ARBA00011322"/>
    </source>
</evidence>
<dbReference type="Pfam" id="PF13558">
    <property type="entry name" value="SbcC_Walker_B"/>
    <property type="match status" value="1"/>
</dbReference>
<dbReference type="eggNOG" id="COG0419">
    <property type="taxonomic scope" value="Bacteria"/>
</dbReference>
<comment type="caution">
    <text evidence="6">The sequence shown here is derived from an EMBL/GenBank/DDBJ whole genome shotgun (WGS) entry which is preliminary data.</text>
</comment>
<evidence type="ECO:0000259" key="5">
    <source>
        <dbReference type="Pfam" id="PF13476"/>
    </source>
</evidence>
<keyword evidence="6" id="KW-0269">Exonuclease</keyword>
<keyword evidence="7" id="KW-1185">Reference proteome</keyword>
<evidence type="ECO:0000313" key="6">
    <source>
        <dbReference type="EMBL" id="KRN33393.1"/>
    </source>
</evidence>